<keyword evidence="3" id="KW-0004">4Fe-4S</keyword>
<evidence type="ECO:0000256" key="5">
    <source>
        <dbReference type="ARBA" id="ARBA00023002"/>
    </source>
</evidence>
<evidence type="ECO:0000256" key="8">
    <source>
        <dbReference type="ARBA" id="ARBA00049934"/>
    </source>
</evidence>
<keyword evidence="11" id="KW-1185">Reference proteome</keyword>
<feature type="domain" description="Aldehyde ferredoxin oxidoreductase N-terminal" evidence="9">
    <location>
        <begin position="1"/>
        <end position="205"/>
    </location>
</feature>
<dbReference type="SUPFAM" id="SSF48310">
    <property type="entry name" value="Aldehyde ferredoxin oxidoreductase, C-terminal domains"/>
    <property type="match status" value="1"/>
</dbReference>
<organism evidence="10 11">
    <name type="scientific">Thermincola potens (strain JR)</name>
    <dbReference type="NCBI Taxonomy" id="635013"/>
    <lineage>
        <taxon>Bacteria</taxon>
        <taxon>Bacillati</taxon>
        <taxon>Bacillota</taxon>
        <taxon>Clostridia</taxon>
        <taxon>Eubacteriales</taxon>
        <taxon>Thermincolaceae</taxon>
        <taxon>Thermincola</taxon>
    </lineage>
</organism>
<dbReference type="Gene3D" id="1.10.599.10">
    <property type="entry name" value="Aldehyde Ferredoxin Oxidoreductase Protein, subunit A, domain 3"/>
    <property type="match status" value="1"/>
</dbReference>
<reference evidence="10 11" key="1">
    <citation type="submission" date="2010-05" db="EMBL/GenBank/DDBJ databases">
        <title>Complete sequence of Thermincola sp. JR.</title>
        <authorList>
            <consortium name="US DOE Joint Genome Institute"/>
            <person name="Lucas S."/>
            <person name="Copeland A."/>
            <person name="Lapidus A."/>
            <person name="Cheng J.-F."/>
            <person name="Bruce D."/>
            <person name="Goodwin L."/>
            <person name="Pitluck S."/>
            <person name="Chertkov O."/>
            <person name="Detter J.C."/>
            <person name="Han C."/>
            <person name="Tapia R."/>
            <person name="Land M."/>
            <person name="Hauser L."/>
            <person name="Kyrpides N."/>
            <person name="Mikhailova N."/>
            <person name="Hazen T.C."/>
            <person name="Woyke T."/>
        </authorList>
    </citation>
    <scope>NUCLEOTIDE SEQUENCE [LARGE SCALE GENOMIC DNA]</scope>
    <source>
        <strain evidence="10 11">JR</strain>
    </source>
</reference>
<accession>D5XAY4</accession>
<dbReference type="Gene3D" id="1.10.569.10">
    <property type="entry name" value="Aldehyde Ferredoxin Oxidoreductase Protein, subunit A, domain 2"/>
    <property type="match status" value="1"/>
</dbReference>
<dbReference type="Proteomes" id="UP000002377">
    <property type="component" value="Chromosome"/>
</dbReference>
<dbReference type="PANTHER" id="PTHR30038">
    <property type="entry name" value="ALDEHYDE FERREDOXIN OXIDOREDUCTASE"/>
    <property type="match status" value="1"/>
</dbReference>
<evidence type="ECO:0000256" key="6">
    <source>
        <dbReference type="ARBA" id="ARBA00023004"/>
    </source>
</evidence>
<dbReference type="Pfam" id="PF01314">
    <property type="entry name" value="AFOR_C"/>
    <property type="match status" value="1"/>
</dbReference>
<evidence type="ECO:0000259" key="9">
    <source>
        <dbReference type="SMART" id="SM00790"/>
    </source>
</evidence>
<dbReference type="SMART" id="SM00790">
    <property type="entry name" value="AFOR_N"/>
    <property type="match status" value="1"/>
</dbReference>
<dbReference type="EC" id="1.2.7.5" evidence="10"/>
<dbReference type="InterPro" id="IPR036021">
    <property type="entry name" value="Tungsten_al_ferr_oxy-like_C"/>
</dbReference>
<dbReference type="OrthoDB" id="9763894at2"/>
<proteinExistence type="inferred from homology"/>
<dbReference type="SUPFAM" id="SSF56228">
    <property type="entry name" value="Aldehyde ferredoxin oxidoreductase, N-terminal domain"/>
    <property type="match status" value="1"/>
</dbReference>
<keyword evidence="7" id="KW-0411">Iron-sulfur</keyword>
<keyword evidence="6" id="KW-0408">Iron</keyword>
<dbReference type="Pfam" id="PF02730">
    <property type="entry name" value="AFOR_N"/>
    <property type="match status" value="1"/>
</dbReference>
<dbReference type="GO" id="GO:0046872">
    <property type="term" value="F:metal ion binding"/>
    <property type="evidence" value="ECO:0007669"/>
    <property type="project" value="UniProtKB-KW"/>
</dbReference>
<dbReference type="InterPro" id="IPR013985">
    <property type="entry name" value="Ald_Fedxn_OxRdtase_dom3"/>
</dbReference>
<dbReference type="InterPro" id="IPR013983">
    <property type="entry name" value="Ald_Fedxn_OxRdtase_N"/>
</dbReference>
<dbReference type="Gene3D" id="3.60.9.10">
    <property type="entry name" value="Aldehyde ferredoxin oxidoreductase, N-terminal domain"/>
    <property type="match status" value="1"/>
</dbReference>
<dbReference type="PANTHER" id="PTHR30038:SF0">
    <property type="entry name" value="TUNGSTEN-CONTAINING ALDEHYDE FERREDOXIN OXIDOREDUCTASE"/>
    <property type="match status" value="1"/>
</dbReference>
<evidence type="ECO:0000313" key="11">
    <source>
        <dbReference type="Proteomes" id="UP000002377"/>
    </source>
</evidence>
<gene>
    <name evidence="10" type="ordered locus">TherJR_2501</name>
</gene>
<dbReference type="eggNOG" id="COG2414">
    <property type="taxonomic scope" value="Bacteria"/>
</dbReference>
<sequence length="573" mass="60853">MKIYRVNMTNQTVTVEDVPAEWKGLGGRALTSAIVGKEVEPTCHPLGKNNKLVIAPGLLSGTAAPNSGRLSVGAKSPLTGGIKESNAGGTAAQKLARLGIKALIIEGQPEGDKFYSIHVDKNGCRVQEENELVGKGNYEVVARLTEKFGSKIGVLTIGQAGETRMAAANISVKDPDGNLRSAGRGGLGAVMGAKKVKYITIDDAGAPGVAIADQEKFKEAARRLAKGLREHPVTGQGLPTYGTNVLVNIINEAGGLPTQNFRLGRYEHANKISGETMHDIIVSRNGKPTHGCHAGCVIRCSQIYNDKDGNYLTAGFEYETIWGFGAHCCIDDLDIIAQADRICDDIGIDSIETAVTMGVAMEGGVIPFGDGPGMLNLLKEIEQGTYLGRILGNGAAFTGKALGVTRVPVVKGQAMPAYDPRAVKGIGLTYATSPMGADHTAGYSVATNVLKVGGEVNPLGKEGNIELSRNLQIATAALDSAGLCLFVAFCILDNADAFQAIVDMINAQYGLNLTNDDITELGKSVLRTERAFNEAAGFTREHDRLPEFFREECPPHNTTWDFTGEEIDTLYNF</sequence>
<dbReference type="InterPro" id="IPR013984">
    <property type="entry name" value="Ald_Fedxn_OxRdtase_dom2"/>
</dbReference>
<protein>
    <submittedName>
        <fullName evidence="10">Aldehyde ferredoxin oxidoreductase</fullName>
        <ecNumber evidence="10">1.2.7.5</ecNumber>
    </submittedName>
</protein>
<evidence type="ECO:0000256" key="7">
    <source>
        <dbReference type="ARBA" id="ARBA00023014"/>
    </source>
</evidence>
<evidence type="ECO:0000256" key="1">
    <source>
        <dbReference type="ARBA" id="ARBA00001966"/>
    </source>
</evidence>
<dbReference type="STRING" id="635013.TherJR_2501"/>
<dbReference type="RefSeq" id="WP_013121332.1">
    <property type="nucleotide sequence ID" value="NC_014152.1"/>
</dbReference>
<comment type="cofactor">
    <cofactor evidence="1">
        <name>[4Fe-4S] cluster</name>
        <dbReference type="ChEBI" id="CHEBI:49883"/>
    </cofactor>
</comment>
<dbReference type="AlphaFoldDB" id="D5XAY4"/>
<evidence type="ECO:0000256" key="3">
    <source>
        <dbReference type="ARBA" id="ARBA00022485"/>
    </source>
</evidence>
<evidence type="ECO:0000256" key="4">
    <source>
        <dbReference type="ARBA" id="ARBA00022723"/>
    </source>
</evidence>
<evidence type="ECO:0000313" key="10">
    <source>
        <dbReference type="EMBL" id="ADG83338.1"/>
    </source>
</evidence>
<dbReference type="InterPro" id="IPR001203">
    <property type="entry name" value="OxRdtase_Ald_Fedxn_C"/>
</dbReference>
<dbReference type="InterPro" id="IPR036503">
    <property type="entry name" value="Ald_Fedxn_OxRdtase_N_sf"/>
</dbReference>
<comment type="similarity">
    <text evidence="2">Belongs to the AOR/FOR family.</text>
</comment>
<keyword evidence="4" id="KW-0479">Metal-binding</keyword>
<dbReference type="GO" id="GO:0009055">
    <property type="term" value="F:electron transfer activity"/>
    <property type="evidence" value="ECO:0007669"/>
    <property type="project" value="InterPro"/>
</dbReference>
<comment type="cofactor">
    <cofactor evidence="8">
        <name>tungstopterin</name>
        <dbReference type="ChEBI" id="CHEBI:30402"/>
    </cofactor>
</comment>
<dbReference type="GO" id="GO:0051539">
    <property type="term" value="F:4 iron, 4 sulfur cluster binding"/>
    <property type="evidence" value="ECO:0007669"/>
    <property type="project" value="UniProtKB-KW"/>
</dbReference>
<dbReference type="GO" id="GO:0033726">
    <property type="term" value="F:aldehyde ferredoxin oxidoreductase activity"/>
    <property type="evidence" value="ECO:0007669"/>
    <property type="project" value="UniProtKB-EC"/>
</dbReference>
<keyword evidence="5 10" id="KW-0560">Oxidoreductase</keyword>
<dbReference type="HOGENOM" id="CLU_020364_1_0_9"/>
<dbReference type="InterPro" id="IPR051919">
    <property type="entry name" value="W-dependent_AOR"/>
</dbReference>
<evidence type="ECO:0000256" key="2">
    <source>
        <dbReference type="ARBA" id="ARBA00011032"/>
    </source>
</evidence>
<dbReference type="KEGG" id="tjr:TherJR_2501"/>
<dbReference type="EMBL" id="CP002028">
    <property type="protein sequence ID" value="ADG83338.1"/>
    <property type="molecule type" value="Genomic_DNA"/>
</dbReference>
<name>D5XAY4_THEPJ</name>